<dbReference type="InterPro" id="IPR032710">
    <property type="entry name" value="NTF2-like_dom_sf"/>
</dbReference>
<dbReference type="AlphaFoldDB" id="X1CGD0"/>
<gene>
    <name evidence="1" type="ORF">S01H4_40532</name>
</gene>
<name>X1CGD0_9ZZZZ</name>
<comment type="caution">
    <text evidence="1">The sequence shown here is derived from an EMBL/GenBank/DDBJ whole genome shotgun (WGS) entry which is preliminary data.</text>
</comment>
<reference evidence="1" key="1">
    <citation type="journal article" date="2014" name="Front. Microbiol.">
        <title>High frequency of phylogenetically diverse reductive dehalogenase-homologous genes in deep subseafloor sedimentary metagenomes.</title>
        <authorList>
            <person name="Kawai M."/>
            <person name="Futagami T."/>
            <person name="Toyoda A."/>
            <person name="Takaki Y."/>
            <person name="Nishi S."/>
            <person name="Hori S."/>
            <person name="Arai W."/>
            <person name="Tsubouchi T."/>
            <person name="Morono Y."/>
            <person name="Uchiyama I."/>
            <person name="Ito T."/>
            <person name="Fujiyama A."/>
            <person name="Inagaki F."/>
            <person name="Takami H."/>
        </authorList>
    </citation>
    <scope>NUCLEOTIDE SEQUENCE</scope>
    <source>
        <strain evidence="1">Expedition CK06-06</strain>
    </source>
</reference>
<evidence type="ECO:0000313" key="1">
    <source>
        <dbReference type="EMBL" id="GAG92142.1"/>
    </source>
</evidence>
<dbReference type="Gene3D" id="3.10.450.50">
    <property type="match status" value="1"/>
</dbReference>
<sequence>MKKYVFTLFALILLAGTSCQEKIDVEKENDAIIAVNEEERNAYLDHDITRLEAIWVQKSTSQRIFTSENALTILNGWTEIYTNYRESIDSEWWKDTEDLFASFSNYEINLYDNTALVYHDIKWTGKYLGEEMDFKQKRVIHFVKVEGTWKFDFTAQLEIPAEKEEIEEEPETEDTE</sequence>
<proteinExistence type="predicted"/>
<dbReference type="EMBL" id="BART01022082">
    <property type="protein sequence ID" value="GAG92142.1"/>
    <property type="molecule type" value="Genomic_DNA"/>
</dbReference>
<dbReference type="SUPFAM" id="SSF54427">
    <property type="entry name" value="NTF2-like"/>
    <property type="match status" value="1"/>
</dbReference>
<organism evidence="1">
    <name type="scientific">marine sediment metagenome</name>
    <dbReference type="NCBI Taxonomy" id="412755"/>
    <lineage>
        <taxon>unclassified sequences</taxon>
        <taxon>metagenomes</taxon>
        <taxon>ecological metagenomes</taxon>
    </lineage>
</organism>
<protein>
    <recommendedName>
        <fullName evidence="2">SnoaL-like domain-containing protein</fullName>
    </recommendedName>
</protein>
<evidence type="ECO:0008006" key="2">
    <source>
        <dbReference type="Google" id="ProtNLM"/>
    </source>
</evidence>
<accession>X1CGD0</accession>
<dbReference type="PROSITE" id="PS51257">
    <property type="entry name" value="PROKAR_LIPOPROTEIN"/>
    <property type="match status" value="1"/>
</dbReference>